<dbReference type="AlphaFoldDB" id="A0AA85KAW3"/>
<reference evidence="2" key="1">
    <citation type="submission" date="2022-06" db="EMBL/GenBank/DDBJ databases">
        <authorList>
            <person name="Berger JAMES D."/>
            <person name="Berger JAMES D."/>
        </authorList>
    </citation>
    <scope>NUCLEOTIDE SEQUENCE [LARGE SCALE GENOMIC DNA]</scope>
</reference>
<reference evidence="3" key="2">
    <citation type="submission" date="2023-11" db="UniProtKB">
        <authorList>
            <consortium name="WormBaseParasite"/>
        </authorList>
    </citation>
    <scope>IDENTIFICATION</scope>
</reference>
<dbReference type="GO" id="GO:0005524">
    <property type="term" value="F:ATP binding"/>
    <property type="evidence" value="ECO:0007669"/>
    <property type="project" value="InterPro"/>
</dbReference>
<dbReference type="InterPro" id="IPR011009">
    <property type="entry name" value="Kinase-like_dom_sf"/>
</dbReference>
<evidence type="ECO:0000259" key="1">
    <source>
        <dbReference type="PROSITE" id="PS50011"/>
    </source>
</evidence>
<dbReference type="GO" id="GO:0004672">
    <property type="term" value="F:protein kinase activity"/>
    <property type="evidence" value="ECO:0007669"/>
    <property type="project" value="InterPro"/>
</dbReference>
<accession>A0AA85KAW3</accession>
<proteinExistence type="predicted"/>
<dbReference type="Pfam" id="PF00069">
    <property type="entry name" value="Pkinase"/>
    <property type="match status" value="1"/>
</dbReference>
<sequence>MNPTVHIVIQHKINMENVILKIAFGATQLSELASYRWGVIVPLNKKVVCKEFNVSHWPITKFWKILLRNIFRLKLLQRFEESQFTMNRDFIISYAIGIDETKFTILTNFCSYGNLFEWFQQRNSLSVEDVCQTIQYLSIAVDYLHSKKIVHGNIKPHNIFFKTDNPSSVSLVMDFSVLTEINILTNNITKMFIYMSPEYVNLVLNSLQRFNSTSVENIYHAMKELWSLKSPAMDFWSVGVIMHLLTTGKLPFTQHKDMLTFLEDIKTSSPQLNAPILFKVDKCVHVIIMLLLQINVNTRKNVSELTTSNWYYGMSEKNKKRNLKPIIEYDFLHTIMHHQRESENVIKTFKEYMKIRTMEVNYVS</sequence>
<dbReference type="Gene3D" id="1.10.510.10">
    <property type="entry name" value="Transferase(Phosphotransferase) domain 1"/>
    <property type="match status" value="1"/>
</dbReference>
<keyword evidence="2" id="KW-1185">Reference proteome</keyword>
<feature type="domain" description="Protein kinase" evidence="1">
    <location>
        <begin position="13"/>
        <end position="311"/>
    </location>
</feature>
<organism evidence="2 3">
    <name type="scientific">Trichobilharzia regenti</name>
    <name type="common">Nasal bird schistosome</name>
    <dbReference type="NCBI Taxonomy" id="157069"/>
    <lineage>
        <taxon>Eukaryota</taxon>
        <taxon>Metazoa</taxon>
        <taxon>Spiralia</taxon>
        <taxon>Lophotrochozoa</taxon>
        <taxon>Platyhelminthes</taxon>
        <taxon>Trematoda</taxon>
        <taxon>Digenea</taxon>
        <taxon>Strigeidida</taxon>
        <taxon>Schistosomatoidea</taxon>
        <taxon>Schistosomatidae</taxon>
        <taxon>Trichobilharzia</taxon>
    </lineage>
</organism>
<protein>
    <recommendedName>
        <fullName evidence="1">Protein kinase domain-containing protein</fullName>
    </recommendedName>
</protein>
<dbReference type="PANTHER" id="PTHR24347">
    <property type="entry name" value="SERINE/THREONINE-PROTEIN KINASE"/>
    <property type="match status" value="1"/>
</dbReference>
<dbReference type="InterPro" id="IPR000719">
    <property type="entry name" value="Prot_kinase_dom"/>
</dbReference>
<dbReference type="Proteomes" id="UP000050795">
    <property type="component" value="Unassembled WGS sequence"/>
</dbReference>
<dbReference type="PROSITE" id="PS50011">
    <property type="entry name" value="PROTEIN_KINASE_DOM"/>
    <property type="match status" value="1"/>
</dbReference>
<dbReference type="WBParaSite" id="TREG1_84540.1">
    <property type="protein sequence ID" value="TREG1_84540.1"/>
    <property type="gene ID" value="TREG1_84540"/>
</dbReference>
<dbReference type="SUPFAM" id="SSF56112">
    <property type="entry name" value="Protein kinase-like (PK-like)"/>
    <property type="match status" value="1"/>
</dbReference>
<evidence type="ECO:0000313" key="3">
    <source>
        <dbReference type="WBParaSite" id="TREG1_84540.1"/>
    </source>
</evidence>
<name>A0AA85KAW3_TRIRE</name>
<evidence type="ECO:0000313" key="2">
    <source>
        <dbReference type="Proteomes" id="UP000050795"/>
    </source>
</evidence>
<dbReference type="SMART" id="SM00220">
    <property type="entry name" value="S_TKc"/>
    <property type="match status" value="1"/>
</dbReference>